<reference evidence="15" key="2">
    <citation type="submission" date="2025-08" db="UniProtKB">
        <authorList>
            <consortium name="Ensembl"/>
        </authorList>
    </citation>
    <scope>IDENTIFICATION</scope>
</reference>
<feature type="transmembrane region" description="Helical" evidence="13">
    <location>
        <begin position="42"/>
        <end position="63"/>
    </location>
</feature>
<dbReference type="KEGG" id="mdo:100018317"/>
<feature type="transmembrane region" description="Helical" evidence="13">
    <location>
        <begin position="12"/>
        <end position="30"/>
    </location>
</feature>
<dbReference type="RefSeq" id="NP_001160258.1">
    <property type="nucleotide sequence ID" value="NM_001166786.1"/>
</dbReference>
<evidence type="ECO:0000256" key="5">
    <source>
        <dbReference type="ARBA" id="ARBA00022507"/>
    </source>
</evidence>
<dbReference type="InParanoid" id="F6Z3N3"/>
<evidence type="ECO:0000256" key="4">
    <source>
        <dbReference type="ARBA" id="ARBA00022475"/>
    </source>
</evidence>
<dbReference type="PRINTS" id="PR01534">
    <property type="entry name" value="VOMERONASL1R"/>
</dbReference>
<keyword evidence="5 13" id="KW-0589">Pheromone response</keyword>
<dbReference type="FunFam" id="1.20.1070.10:FF:000033">
    <property type="entry name" value="Vomeronasal type-1 receptor"/>
    <property type="match status" value="1"/>
</dbReference>
<evidence type="ECO:0000256" key="3">
    <source>
        <dbReference type="ARBA" id="ARBA00010663"/>
    </source>
</evidence>
<reference evidence="15 16" key="1">
    <citation type="journal article" date="2007" name="Nature">
        <title>Genome of the marsupial Monodelphis domestica reveals innovation in non-coding sequences.</title>
        <authorList>
            <person name="Mikkelsen T.S."/>
            <person name="Wakefield M.J."/>
            <person name="Aken B."/>
            <person name="Amemiya C.T."/>
            <person name="Chang J.L."/>
            <person name="Duke S."/>
            <person name="Garber M."/>
            <person name="Gentles A.J."/>
            <person name="Goodstadt L."/>
            <person name="Heger A."/>
            <person name="Jurka J."/>
            <person name="Kamal M."/>
            <person name="Mauceli E."/>
            <person name="Searle S.M."/>
            <person name="Sharpe T."/>
            <person name="Baker M.L."/>
            <person name="Batzer M.A."/>
            <person name="Benos P.V."/>
            <person name="Belov K."/>
            <person name="Clamp M."/>
            <person name="Cook A."/>
            <person name="Cuff J."/>
            <person name="Das R."/>
            <person name="Davidow L."/>
            <person name="Deakin J.E."/>
            <person name="Fazzari M.J."/>
            <person name="Glass J.L."/>
            <person name="Grabherr M."/>
            <person name="Greally J.M."/>
            <person name="Gu W."/>
            <person name="Hore T.A."/>
            <person name="Huttley G.A."/>
            <person name="Kleber M."/>
            <person name="Jirtle R.L."/>
            <person name="Koina E."/>
            <person name="Lee J.T."/>
            <person name="Mahony S."/>
            <person name="Marra M.A."/>
            <person name="Miller R.D."/>
            <person name="Nicholls R.D."/>
            <person name="Oda M."/>
            <person name="Papenfuss A.T."/>
            <person name="Parra Z.E."/>
            <person name="Pollock D.D."/>
            <person name="Ray D.A."/>
            <person name="Schein J.E."/>
            <person name="Speed T.P."/>
            <person name="Thompson K."/>
            <person name="VandeBerg J.L."/>
            <person name="Wade C.M."/>
            <person name="Walker J.A."/>
            <person name="Waters P.D."/>
            <person name="Webber C."/>
            <person name="Weidman J.R."/>
            <person name="Xie X."/>
            <person name="Zody M.C."/>
            <person name="Baldwin J."/>
            <person name="Abdouelleil A."/>
            <person name="Abdulkadir J."/>
            <person name="Abebe A."/>
            <person name="Abera B."/>
            <person name="Abreu J."/>
            <person name="Acer S.C."/>
            <person name="Aftuck L."/>
            <person name="Alexander A."/>
            <person name="An P."/>
            <person name="Anderson E."/>
            <person name="Anderson S."/>
            <person name="Arachi H."/>
            <person name="Azer M."/>
            <person name="Bachantsang P."/>
            <person name="Barry A."/>
            <person name="Bayul T."/>
            <person name="Berlin A."/>
            <person name="Bessette D."/>
            <person name="Bloom T."/>
            <person name="Bloom T."/>
            <person name="Boguslavskiy L."/>
            <person name="Bonnet C."/>
            <person name="Boukhgalter B."/>
            <person name="Bourzgui I."/>
            <person name="Brown A."/>
            <person name="Cahill P."/>
            <person name="Channer S."/>
            <person name="Cheshatsang Y."/>
            <person name="Chuda L."/>
            <person name="Citroen M."/>
            <person name="Collymore A."/>
            <person name="Cooke P."/>
            <person name="Costello M."/>
            <person name="D'Aco K."/>
            <person name="Daza R."/>
            <person name="De Haan G."/>
            <person name="DeGray S."/>
            <person name="DeMaso C."/>
            <person name="Dhargay N."/>
            <person name="Dooley K."/>
            <person name="Dooley E."/>
            <person name="Doricent M."/>
            <person name="Dorje P."/>
            <person name="Dorjee K."/>
            <person name="Dupes A."/>
            <person name="Elong R."/>
            <person name="Falk J."/>
            <person name="Farina A."/>
            <person name="Faro S."/>
            <person name="Ferguson D."/>
            <person name="Fisher S."/>
            <person name="Foley C.D."/>
            <person name="Franke A."/>
            <person name="Friedrich D."/>
            <person name="Gadbois L."/>
            <person name="Gearin G."/>
            <person name="Gearin C.R."/>
            <person name="Giannoukos G."/>
            <person name="Goode T."/>
            <person name="Graham J."/>
            <person name="Grandbois E."/>
            <person name="Grewal S."/>
            <person name="Gyaltsen K."/>
            <person name="Hafez N."/>
            <person name="Hagos B."/>
            <person name="Hall J."/>
            <person name="Henson C."/>
            <person name="Hollinger A."/>
            <person name="Honan T."/>
            <person name="Huard M.D."/>
            <person name="Hughes L."/>
            <person name="Hurhula B."/>
            <person name="Husby M.E."/>
            <person name="Kamat A."/>
            <person name="Kanga B."/>
            <person name="Kashin S."/>
            <person name="Khazanovich D."/>
            <person name="Kisner P."/>
            <person name="Lance K."/>
            <person name="Lara M."/>
            <person name="Lee W."/>
            <person name="Lennon N."/>
            <person name="Letendre F."/>
            <person name="LeVine R."/>
            <person name="Lipovsky A."/>
            <person name="Liu X."/>
            <person name="Liu J."/>
            <person name="Liu S."/>
            <person name="Lokyitsang T."/>
            <person name="Lokyitsang Y."/>
            <person name="Lubonja R."/>
            <person name="Lui A."/>
            <person name="MacDonald P."/>
            <person name="Magnisalis V."/>
            <person name="Maru K."/>
            <person name="Matthews C."/>
            <person name="McCusker W."/>
            <person name="McDonough S."/>
            <person name="Mehta T."/>
            <person name="Meldrim J."/>
            <person name="Meneus L."/>
            <person name="Mihai O."/>
            <person name="Mihalev A."/>
            <person name="Mihova T."/>
            <person name="Mittelman R."/>
            <person name="Mlenga V."/>
            <person name="Montmayeur A."/>
            <person name="Mulrain L."/>
            <person name="Navidi A."/>
            <person name="Naylor J."/>
            <person name="Negash T."/>
            <person name="Nguyen T."/>
            <person name="Nguyen N."/>
            <person name="Nicol R."/>
            <person name="Norbu C."/>
            <person name="Norbu N."/>
            <person name="Novod N."/>
            <person name="O'Neill B."/>
            <person name="Osman S."/>
            <person name="Markiewicz E."/>
            <person name="Oyono O.L."/>
            <person name="Patti C."/>
            <person name="Phunkhang P."/>
            <person name="Pierre F."/>
            <person name="Priest M."/>
            <person name="Raghuraman S."/>
            <person name="Rege F."/>
            <person name="Reyes R."/>
            <person name="Rise C."/>
            <person name="Rogov P."/>
            <person name="Ross K."/>
            <person name="Ryan E."/>
            <person name="Settipalli S."/>
            <person name="Shea T."/>
            <person name="Sherpa N."/>
            <person name="Shi L."/>
            <person name="Shih D."/>
            <person name="Sparrow T."/>
            <person name="Spaulding J."/>
            <person name="Stalker J."/>
            <person name="Stange-Thomann N."/>
            <person name="Stavropoulos S."/>
            <person name="Stone C."/>
            <person name="Strader C."/>
            <person name="Tesfaye S."/>
            <person name="Thomson T."/>
            <person name="Thoulutsang Y."/>
            <person name="Thoulutsang D."/>
            <person name="Topham K."/>
            <person name="Topping I."/>
            <person name="Tsamla T."/>
            <person name="Vassiliev H."/>
            <person name="Vo A."/>
            <person name="Wangchuk T."/>
            <person name="Wangdi T."/>
            <person name="Weiand M."/>
            <person name="Wilkinson J."/>
            <person name="Wilson A."/>
            <person name="Yadav S."/>
            <person name="Young G."/>
            <person name="Yu Q."/>
            <person name="Zembek L."/>
            <person name="Zhong D."/>
            <person name="Zimmer A."/>
            <person name="Zwirko Z."/>
            <person name="Jaffe D.B."/>
            <person name="Alvarez P."/>
            <person name="Brockman W."/>
            <person name="Butler J."/>
            <person name="Chin C."/>
            <person name="Gnerre S."/>
            <person name="MacCallum I."/>
            <person name="Graves J.A."/>
            <person name="Ponting C.P."/>
            <person name="Breen M."/>
            <person name="Samollow P.B."/>
            <person name="Lander E.S."/>
            <person name="Lindblad-Toh K."/>
        </authorList>
    </citation>
    <scope>NUCLEOTIDE SEQUENCE [LARGE SCALE GENOMIC DNA]</scope>
</reference>
<dbReference type="OrthoDB" id="9606139at2759"/>
<evidence type="ECO:0000256" key="12">
    <source>
        <dbReference type="ARBA" id="ARBA00023224"/>
    </source>
</evidence>
<keyword evidence="8 13" id="KW-0297">G-protein coupled receptor</keyword>
<dbReference type="eggNOG" id="ENOG502TFCD">
    <property type="taxonomic scope" value="Eukaryota"/>
</dbReference>
<feature type="transmembrane region" description="Helical" evidence="13">
    <location>
        <begin position="267"/>
        <end position="286"/>
    </location>
</feature>
<evidence type="ECO:0000256" key="10">
    <source>
        <dbReference type="ARBA" id="ARBA00023170"/>
    </source>
</evidence>
<dbReference type="GO" id="GO:0019236">
    <property type="term" value="P:response to pheromone"/>
    <property type="evidence" value="ECO:0007669"/>
    <property type="project" value="UniProtKB-KW"/>
</dbReference>
<name>F6Z3N3_MONDO</name>
<dbReference type="GeneID" id="100018317"/>
<dbReference type="GO" id="GO:0007606">
    <property type="term" value="P:sensory perception of chemical stimulus"/>
    <property type="evidence" value="ECO:0007669"/>
    <property type="project" value="UniProtKB-ARBA"/>
</dbReference>
<keyword evidence="4 13" id="KW-1003">Cell membrane</keyword>
<comment type="function">
    <text evidence="1">Putative pheromone receptor.</text>
</comment>
<evidence type="ECO:0000256" key="8">
    <source>
        <dbReference type="ARBA" id="ARBA00023040"/>
    </source>
</evidence>
<protein>
    <recommendedName>
        <fullName evidence="13">Vomeronasal type-1 receptor</fullName>
    </recommendedName>
</protein>
<evidence type="ECO:0000259" key="14">
    <source>
        <dbReference type="PROSITE" id="PS50262"/>
    </source>
</evidence>
<evidence type="ECO:0000256" key="6">
    <source>
        <dbReference type="ARBA" id="ARBA00022692"/>
    </source>
</evidence>
<gene>
    <name evidence="15" type="primary">monDomV1R1258</name>
</gene>
<reference evidence="15" key="3">
    <citation type="submission" date="2025-09" db="UniProtKB">
        <authorList>
            <consortium name="Ensembl"/>
        </authorList>
    </citation>
    <scope>IDENTIFICATION</scope>
</reference>
<organism evidence="15 16">
    <name type="scientific">Monodelphis domestica</name>
    <name type="common">Gray short-tailed opossum</name>
    <dbReference type="NCBI Taxonomy" id="13616"/>
    <lineage>
        <taxon>Eukaryota</taxon>
        <taxon>Metazoa</taxon>
        <taxon>Chordata</taxon>
        <taxon>Craniata</taxon>
        <taxon>Vertebrata</taxon>
        <taxon>Euteleostomi</taxon>
        <taxon>Mammalia</taxon>
        <taxon>Metatheria</taxon>
        <taxon>Didelphimorphia</taxon>
        <taxon>Didelphidae</taxon>
        <taxon>Monodelphis</taxon>
    </lineage>
</organism>
<dbReference type="Ensembl" id="ENSMODT00000035578.2">
    <property type="protein sequence ID" value="ENSMODP00000033992.2"/>
    <property type="gene ID" value="ENSMODG00000024407.2"/>
</dbReference>
<keyword evidence="12 13" id="KW-0807">Transducer</keyword>
<evidence type="ECO:0000256" key="1">
    <source>
        <dbReference type="ARBA" id="ARBA00003878"/>
    </source>
</evidence>
<evidence type="ECO:0000256" key="13">
    <source>
        <dbReference type="RuleBase" id="RU364061"/>
    </source>
</evidence>
<dbReference type="GO" id="GO:0005886">
    <property type="term" value="C:plasma membrane"/>
    <property type="evidence" value="ECO:0000318"/>
    <property type="project" value="GO_Central"/>
</dbReference>
<comment type="subcellular location">
    <subcellularLocation>
        <location evidence="2 13">Cell membrane</location>
        <topology evidence="2 13">Multi-pass membrane protein</topology>
    </subcellularLocation>
</comment>
<keyword evidence="10 13" id="KW-0675">Receptor</keyword>
<dbReference type="Pfam" id="PF03402">
    <property type="entry name" value="V1R"/>
    <property type="match status" value="1"/>
</dbReference>
<comment type="similarity">
    <text evidence="3 13">Belongs to the G-protein coupled receptor 1 family.</text>
</comment>
<evidence type="ECO:0000256" key="2">
    <source>
        <dbReference type="ARBA" id="ARBA00004651"/>
    </source>
</evidence>
<keyword evidence="16" id="KW-1185">Reference proteome</keyword>
<dbReference type="InterPro" id="IPR004072">
    <property type="entry name" value="Vmron_rcpt_1"/>
</dbReference>
<evidence type="ECO:0000256" key="7">
    <source>
        <dbReference type="ARBA" id="ARBA00022989"/>
    </source>
</evidence>
<feature type="transmembrane region" description="Helical" evidence="13">
    <location>
        <begin position="127"/>
        <end position="148"/>
    </location>
</feature>
<evidence type="ECO:0000256" key="11">
    <source>
        <dbReference type="ARBA" id="ARBA00023180"/>
    </source>
</evidence>
<dbReference type="PANTHER" id="PTHR24062">
    <property type="entry name" value="VOMERONASAL TYPE-1 RECEPTOR"/>
    <property type="match status" value="1"/>
</dbReference>
<sequence length="304" mass="34214">MSSHKVGLEIVYLTLLLFGILGNMFLIYLQSLKFITDHRKRVINLIIINLALAHTLMIIFRGIPIITDVCGWKSSLTDMTGKIITYLITVTRGVSLSSTCLLSVYQAITISPNSPMWAEIKTRAPKYVVSCSLLCWILNILLDVILAANVSSPKNSSKESWKIGHSSFDLHSINTIKILILKSIVDALFVGLMICSSGYMVFVLHRHNKQVQHIHNITRSLRKPPESRATKAILMLVITFVFFNSTSSRFIIYLASAVATKHWSLRFTIVLSVFYPVVSPFMLISIDTQTSWSLHVLLGLKRFS</sequence>
<dbReference type="PROSITE" id="PS50262">
    <property type="entry name" value="G_PROTEIN_RECEP_F1_2"/>
    <property type="match status" value="1"/>
</dbReference>
<feature type="transmembrane region" description="Helical" evidence="13">
    <location>
        <begin position="83"/>
        <end position="106"/>
    </location>
</feature>
<keyword evidence="11" id="KW-0325">Glycoprotein</keyword>
<feature type="transmembrane region" description="Helical" evidence="13">
    <location>
        <begin position="232"/>
        <end position="255"/>
    </location>
</feature>
<dbReference type="Proteomes" id="UP000002280">
    <property type="component" value="Chromosome 5"/>
</dbReference>
<dbReference type="GO" id="GO:0005550">
    <property type="term" value="F:pheromone binding"/>
    <property type="evidence" value="ECO:0000318"/>
    <property type="project" value="GO_Central"/>
</dbReference>
<dbReference type="OMA" id="HMISASH"/>
<dbReference type="GeneTree" id="ENSGT00960000186612"/>
<proteinExistence type="inferred from homology"/>
<dbReference type="Gene3D" id="1.20.1070.10">
    <property type="entry name" value="Rhodopsin 7-helix transmembrane proteins"/>
    <property type="match status" value="1"/>
</dbReference>
<accession>F6Z3N3</accession>
<dbReference type="HOGENOM" id="CLU_058641_1_0_1"/>
<dbReference type="SUPFAM" id="SSF81321">
    <property type="entry name" value="Family A G protein-coupled receptor-like"/>
    <property type="match status" value="1"/>
</dbReference>
<evidence type="ECO:0000313" key="15">
    <source>
        <dbReference type="Ensembl" id="ENSMODP00000033992.2"/>
    </source>
</evidence>
<dbReference type="CTD" id="100018317"/>
<keyword evidence="6 13" id="KW-0812">Transmembrane</keyword>
<dbReference type="AlphaFoldDB" id="F6Z3N3"/>
<keyword evidence="7 13" id="KW-1133">Transmembrane helix</keyword>
<dbReference type="InterPro" id="IPR017452">
    <property type="entry name" value="GPCR_Rhodpsn_7TM"/>
</dbReference>
<feature type="domain" description="G-protein coupled receptors family 1 profile" evidence="14">
    <location>
        <begin position="22"/>
        <end position="283"/>
    </location>
</feature>
<dbReference type="GO" id="GO:0016503">
    <property type="term" value="F:pheromone receptor activity"/>
    <property type="evidence" value="ECO:0007669"/>
    <property type="project" value="InterPro"/>
</dbReference>
<evidence type="ECO:0000313" key="16">
    <source>
        <dbReference type="Proteomes" id="UP000002280"/>
    </source>
</evidence>
<keyword evidence="9 13" id="KW-0472">Membrane</keyword>
<feature type="transmembrane region" description="Helical" evidence="13">
    <location>
        <begin position="184"/>
        <end position="204"/>
    </location>
</feature>
<evidence type="ECO:0000256" key="9">
    <source>
        <dbReference type="ARBA" id="ARBA00023136"/>
    </source>
</evidence>